<evidence type="ECO:0000259" key="1">
    <source>
        <dbReference type="Pfam" id="PF10545"/>
    </source>
</evidence>
<name>A0A151IS39_9HYME</name>
<dbReference type="Proteomes" id="UP000078492">
    <property type="component" value="Unassembled WGS sequence"/>
</dbReference>
<dbReference type="PANTHER" id="PTHR12243">
    <property type="entry name" value="MADF DOMAIN TRANSCRIPTION FACTOR"/>
    <property type="match status" value="1"/>
</dbReference>
<dbReference type="EMBL" id="KQ981100">
    <property type="protein sequence ID" value="KYN09490.1"/>
    <property type="molecule type" value="Genomic_DNA"/>
</dbReference>
<feature type="non-terminal residue" evidence="2">
    <location>
        <position position="1"/>
    </location>
</feature>
<feature type="domain" description="MADF" evidence="1">
    <location>
        <begin position="67"/>
        <end position="115"/>
    </location>
</feature>
<reference evidence="2 3" key="1">
    <citation type="submission" date="2015-09" db="EMBL/GenBank/DDBJ databases">
        <title>Trachymyrmex cornetzi WGS genome.</title>
        <authorList>
            <person name="Nygaard S."/>
            <person name="Hu H."/>
            <person name="Boomsma J."/>
            <person name="Zhang G."/>
        </authorList>
    </citation>
    <scope>NUCLEOTIDE SEQUENCE [LARGE SCALE GENOMIC DNA]</scope>
    <source>
        <strain evidence="2">Tcor2-1</strain>
        <tissue evidence="2">Whole body</tissue>
    </source>
</reference>
<accession>A0A151IS39</accession>
<dbReference type="AlphaFoldDB" id="A0A151IS39"/>
<proteinExistence type="predicted"/>
<evidence type="ECO:0000313" key="2">
    <source>
        <dbReference type="EMBL" id="KYN09490.1"/>
    </source>
</evidence>
<dbReference type="PANTHER" id="PTHR12243:SF67">
    <property type="entry name" value="COREPRESSOR OF PANGOLIN, ISOFORM A-RELATED"/>
    <property type="match status" value="1"/>
</dbReference>
<evidence type="ECO:0000313" key="3">
    <source>
        <dbReference type="Proteomes" id="UP000078492"/>
    </source>
</evidence>
<dbReference type="InterPro" id="IPR039353">
    <property type="entry name" value="TF_Adf1"/>
</dbReference>
<organism evidence="2 3">
    <name type="scientific">Trachymyrmex cornetzi</name>
    <dbReference type="NCBI Taxonomy" id="471704"/>
    <lineage>
        <taxon>Eukaryota</taxon>
        <taxon>Metazoa</taxon>
        <taxon>Ecdysozoa</taxon>
        <taxon>Arthropoda</taxon>
        <taxon>Hexapoda</taxon>
        <taxon>Insecta</taxon>
        <taxon>Pterygota</taxon>
        <taxon>Neoptera</taxon>
        <taxon>Endopterygota</taxon>
        <taxon>Hymenoptera</taxon>
        <taxon>Apocrita</taxon>
        <taxon>Aculeata</taxon>
        <taxon>Formicoidea</taxon>
        <taxon>Formicidae</taxon>
        <taxon>Myrmicinae</taxon>
        <taxon>Trachymyrmex</taxon>
    </lineage>
</organism>
<protein>
    <recommendedName>
        <fullName evidence="1">MADF domain-containing protein</fullName>
    </recommendedName>
</protein>
<keyword evidence="3" id="KW-1185">Reference proteome</keyword>
<dbReference type="STRING" id="471704.A0A151IS39"/>
<gene>
    <name evidence="2" type="ORF">ALC57_18395</name>
</gene>
<dbReference type="Pfam" id="PF10545">
    <property type="entry name" value="MADF_DNA_bdg"/>
    <property type="match status" value="1"/>
</dbReference>
<sequence length="161" mass="18511">VATCAKFKRIDSMMAGVNFEISKKVYTCGMCETILDEGDVNVHECFVNYPSLFCDKNTLYLYPQCGECSADEVKKKWKNLRDRYMKIISLEKLPSGSASKPSRRKWQYYNSMSFLRDTFLKKETVSNITNLDEDLNNDKVAAQVEREDDDTVDASRGMFCS</sequence>
<dbReference type="InterPro" id="IPR006578">
    <property type="entry name" value="MADF-dom"/>
</dbReference>